<comment type="subunit">
    <text evidence="6">Forms a conjugate with ATG5.</text>
</comment>
<name>A0A5C3LQT9_9AGAR</name>
<keyword evidence="6" id="KW-0472">Membrane</keyword>
<dbReference type="OrthoDB" id="10003551at2759"/>
<keyword evidence="3 6" id="KW-1017">Isopeptide bond</keyword>
<proteinExistence type="inferred from homology"/>
<dbReference type="InterPro" id="IPR029071">
    <property type="entry name" value="Ubiquitin-like_domsf"/>
</dbReference>
<dbReference type="InterPro" id="IPR007242">
    <property type="entry name" value="Atg12"/>
</dbReference>
<evidence type="ECO:0000313" key="8">
    <source>
        <dbReference type="Proteomes" id="UP000308652"/>
    </source>
</evidence>
<dbReference type="GO" id="GO:0034274">
    <property type="term" value="C:Atg12-Atg5-Atg16 complex"/>
    <property type="evidence" value="ECO:0007669"/>
    <property type="project" value="TreeGrafter"/>
</dbReference>
<evidence type="ECO:0000256" key="4">
    <source>
        <dbReference type="ARBA" id="ARBA00022786"/>
    </source>
</evidence>
<dbReference type="GO" id="GO:0097352">
    <property type="term" value="P:autophagosome maturation"/>
    <property type="evidence" value="ECO:0007669"/>
    <property type="project" value="TreeGrafter"/>
</dbReference>
<dbReference type="Pfam" id="PF04110">
    <property type="entry name" value="APG12"/>
    <property type="match status" value="1"/>
</dbReference>
<evidence type="ECO:0000256" key="6">
    <source>
        <dbReference type="RuleBase" id="RU361201"/>
    </source>
</evidence>
<dbReference type="GO" id="GO:0019776">
    <property type="term" value="F:Atg8-family ligase activity"/>
    <property type="evidence" value="ECO:0007669"/>
    <property type="project" value="TreeGrafter"/>
</dbReference>
<dbReference type="CDD" id="cd01612">
    <property type="entry name" value="Ubl_ATG12"/>
    <property type="match status" value="1"/>
</dbReference>
<protein>
    <recommendedName>
        <fullName evidence="2 6">Ubiquitin-like protein ATG12</fullName>
    </recommendedName>
</protein>
<dbReference type="GO" id="GO:0000045">
    <property type="term" value="P:autophagosome assembly"/>
    <property type="evidence" value="ECO:0007669"/>
    <property type="project" value="InterPro"/>
</dbReference>
<evidence type="ECO:0000256" key="1">
    <source>
        <dbReference type="ARBA" id="ARBA00007778"/>
    </source>
</evidence>
<comment type="subcellular location">
    <subcellularLocation>
        <location evidence="6">Preautophagosomal structure membrane</location>
        <topology evidence="6">Peripheral membrane protein</topology>
    </subcellularLocation>
</comment>
<dbReference type="STRING" id="68775.A0A5C3LQT9"/>
<dbReference type="AlphaFoldDB" id="A0A5C3LQT9"/>
<keyword evidence="4 6" id="KW-0833">Ubl conjugation pathway</keyword>
<dbReference type="GO" id="GO:0000421">
    <property type="term" value="C:autophagosome membrane"/>
    <property type="evidence" value="ECO:0007669"/>
    <property type="project" value="TreeGrafter"/>
</dbReference>
<dbReference type="SUPFAM" id="SSF54236">
    <property type="entry name" value="Ubiquitin-like"/>
    <property type="match status" value="1"/>
</dbReference>
<keyword evidence="6" id="KW-0653">Protein transport</keyword>
<dbReference type="PANTHER" id="PTHR13385">
    <property type="entry name" value="AUTOPHAGY PROTEIN 12"/>
    <property type="match status" value="1"/>
</dbReference>
<comment type="similarity">
    <text evidence="1 6">Belongs to the ATG12 family.</text>
</comment>
<dbReference type="GO" id="GO:0015031">
    <property type="term" value="P:protein transport"/>
    <property type="evidence" value="ECO:0007669"/>
    <property type="project" value="UniProtKB-KW"/>
</dbReference>
<dbReference type="PANTHER" id="PTHR13385:SF0">
    <property type="entry name" value="UBIQUITIN-LIKE PROTEIN ATG12"/>
    <property type="match status" value="1"/>
</dbReference>
<evidence type="ECO:0000256" key="5">
    <source>
        <dbReference type="ARBA" id="ARBA00023006"/>
    </source>
</evidence>
<evidence type="ECO:0000313" key="7">
    <source>
        <dbReference type="EMBL" id="TFK35102.1"/>
    </source>
</evidence>
<keyword evidence="8" id="KW-1185">Reference proteome</keyword>
<evidence type="ECO:0000256" key="3">
    <source>
        <dbReference type="ARBA" id="ARBA00022499"/>
    </source>
</evidence>
<keyword evidence="5 6" id="KW-0072">Autophagy</keyword>
<reference evidence="7 8" key="1">
    <citation type="journal article" date="2019" name="Nat. Ecol. Evol.">
        <title>Megaphylogeny resolves global patterns of mushroom evolution.</title>
        <authorList>
            <person name="Varga T."/>
            <person name="Krizsan K."/>
            <person name="Foldi C."/>
            <person name="Dima B."/>
            <person name="Sanchez-Garcia M."/>
            <person name="Sanchez-Ramirez S."/>
            <person name="Szollosi G.J."/>
            <person name="Szarkandi J.G."/>
            <person name="Papp V."/>
            <person name="Albert L."/>
            <person name="Andreopoulos W."/>
            <person name="Angelini C."/>
            <person name="Antonin V."/>
            <person name="Barry K.W."/>
            <person name="Bougher N.L."/>
            <person name="Buchanan P."/>
            <person name="Buyck B."/>
            <person name="Bense V."/>
            <person name="Catcheside P."/>
            <person name="Chovatia M."/>
            <person name="Cooper J."/>
            <person name="Damon W."/>
            <person name="Desjardin D."/>
            <person name="Finy P."/>
            <person name="Geml J."/>
            <person name="Haridas S."/>
            <person name="Hughes K."/>
            <person name="Justo A."/>
            <person name="Karasinski D."/>
            <person name="Kautmanova I."/>
            <person name="Kiss B."/>
            <person name="Kocsube S."/>
            <person name="Kotiranta H."/>
            <person name="LaButti K.M."/>
            <person name="Lechner B.E."/>
            <person name="Liimatainen K."/>
            <person name="Lipzen A."/>
            <person name="Lukacs Z."/>
            <person name="Mihaltcheva S."/>
            <person name="Morgado L.N."/>
            <person name="Niskanen T."/>
            <person name="Noordeloos M.E."/>
            <person name="Ohm R.A."/>
            <person name="Ortiz-Santana B."/>
            <person name="Ovrebo C."/>
            <person name="Racz N."/>
            <person name="Riley R."/>
            <person name="Savchenko A."/>
            <person name="Shiryaev A."/>
            <person name="Soop K."/>
            <person name="Spirin V."/>
            <person name="Szebenyi C."/>
            <person name="Tomsovsky M."/>
            <person name="Tulloss R.E."/>
            <person name="Uehling J."/>
            <person name="Grigoriev I.V."/>
            <person name="Vagvolgyi C."/>
            <person name="Papp T."/>
            <person name="Martin F.M."/>
            <person name="Miettinen O."/>
            <person name="Hibbett D.S."/>
            <person name="Nagy L.G."/>
        </authorList>
    </citation>
    <scope>NUCLEOTIDE SEQUENCE [LARGE SCALE GENOMIC DNA]</scope>
    <source>
        <strain evidence="7 8">CBS 166.37</strain>
    </source>
</reference>
<evidence type="ECO:0000256" key="2">
    <source>
        <dbReference type="ARBA" id="ARBA00015875"/>
    </source>
</evidence>
<dbReference type="Gene3D" id="3.10.20.90">
    <property type="entry name" value="Phosphatidylinositol 3-kinase Catalytic Subunit, Chain A, domain 1"/>
    <property type="match status" value="1"/>
</dbReference>
<comment type="function">
    <text evidence="6">Ubiquitin-like protein involved in cytoplasm to vacuole transport (Cvt), autophagy vesicles formation, mitophagy, and nucleophagy.</text>
</comment>
<dbReference type="GO" id="GO:0000422">
    <property type="term" value="P:autophagy of mitochondrion"/>
    <property type="evidence" value="ECO:0007669"/>
    <property type="project" value="TreeGrafter"/>
</dbReference>
<organism evidence="7 8">
    <name type="scientific">Crucibulum laeve</name>
    <dbReference type="NCBI Taxonomy" id="68775"/>
    <lineage>
        <taxon>Eukaryota</taxon>
        <taxon>Fungi</taxon>
        <taxon>Dikarya</taxon>
        <taxon>Basidiomycota</taxon>
        <taxon>Agaricomycotina</taxon>
        <taxon>Agaricomycetes</taxon>
        <taxon>Agaricomycetidae</taxon>
        <taxon>Agaricales</taxon>
        <taxon>Agaricineae</taxon>
        <taxon>Nidulariaceae</taxon>
        <taxon>Crucibulum</taxon>
    </lineage>
</organism>
<dbReference type="EMBL" id="ML213625">
    <property type="protein sequence ID" value="TFK35102.1"/>
    <property type="molecule type" value="Genomic_DNA"/>
</dbReference>
<keyword evidence="6" id="KW-0813">Transport</keyword>
<dbReference type="Proteomes" id="UP000308652">
    <property type="component" value="Unassembled WGS sequence"/>
</dbReference>
<dbReference type="GO" id="GO:0061723">
    <property type="term" value="P:glycophagy"/>
    <property type="evidence" value="ECO:0007669"/>
    <property type="project" value="TreeGrafter"/>
</dbReference>
<gene>
    <name evidence="7" type="ORF">BDQ12DRAFT_656069</name>
</gene>
<dbReference type="GO" id="GO:0034045">
    <property type="term" value="C:phagophore assembly site membrane"/>
    <property type="evidence" value="ECO:0007669"/>
    <property type="project" value="UniProtKB-SubCell"/>
</dbReference>
<sequence length="119" mass="13213">MSAQAILYEGSEEAQEALNAIQTYKSPIDPSIKVILLFKAVGNAPVMKQTKYKIKAGRTFGHVLHLLRGLLNFKPEDTLVTYINQSFSPTPDDVVSNLFKMFATEGYLIVNYSTTPAWG</sequence>
<accession>A0A5C3LQT9</accession>
<dbReference type="GO" id="GO:0034727">
    <property type="term" value="P:piecemeal microautophagy of the nucleus"/>
    <property type="evidence" value="ECO:0007669"/>
    <property type="project" value="TreeGrafter"/>
</dbReference>